<evidence type="ECO:0000256" key="2">
    <source>
        <dbReference type="SAM" id="SignalP"/>
    </source>
</evidence>
<dbReference type="Proteomes" id="UP000785679">
    <property type="component" value="Unassembled WGS sequence"/>
</dbReference>
<reference evidence="3" key="1">
    <citation type="submission" date="2019-06" db="EMBL/GenBank/DDBJ databases">
        <authorList>
            <person name="Zheng W."/>
        </authorList>
    </citation>
    <scope>NUCLEOTIDE SEQUENCE</scope>
    <source>
        <strain evidence="3">QDHG01</strain>
    </source>
</reference>
<keyword evidence="2" id="KW-0732">Signal</keyword>
<accession>A0A8J8NFB9</accession>
<organism evidence="3 4">
    <name type="scientific">Halteria grandinella</name>
    <dbReference type="NCBI Taxonomy" id="5974"/>
    <lineage>
        <taxon>Eukaryota</taxon>
        <taxon>Sar</taxon>
        <taxon>Alveolata</taxon>
        <taxon>Ciliophora</taxon>
        <taxon>Intramacronucleata</taxon>
        <taxon>Spirotrichea</taxon>
        <taxon>Stichotrichia</taxon>
        <taxon>Sporadotrichida</taxon>
        <taxon>Halteriidae</taxon>
        <taxon>Halteria</taxon>
    </lineage>
</organism>
<dbReference type="EMBL" id="RRYP01018200">
    <property type="protein sequence ID" value="TNV73734.1"/>
    <property type="molecule type" value="Genomic_DNA"/>
</dbReference>
<protein>
    <recommendedName>
        <fullName evidence="5">Peptidase A1 domain-containing protein</fullName>
    </recommendedName>
</protein>
<feature type="chain" id="PRO_5035263066" description="Peptidase A1 domain-containing protein" evidence="2">
    <location>
        <begin position="18"/>
        <end position="158"/>
    </location>
</feature>
<comment type="caution">
    <text evidence="3">The sequence shown here is derived from an EMBL/GenBank/DDBJ whole genome shotgun (WGS) entry which is preliminary data.</text>
</comment>
<evidence type="ECO:0008006" key="5">
    <source>
        <dbReference type="Google" id="ProtNLM"/>
    </source>
</evidence>
<dbReference type="AlphaFoldDB" id="A0A8J8NFB9"/>
<feature type="signal peptide" evidence="2">
    <location>
        <begin position="1"/>
        <end position="17"/>
    </location>
</feature>
<feature type="compositionally biased region" description="Polar residues" evidence="1">
    <location>
        <begin position="109"/>
        <end position="130"/>
    </location>
</feature>
<gene>
    <name evidence="3" type="ORF">FGO68_gene17725</name>
</gene>
<sequence length="158" mass="17194">MSYLLLTIFSFILQAFSQESSVILDTGSTSTLYGCSELGDLQMPDYCQGNLFEVQFVACRGLYAGCKRCSVILALPPYLIDTYQCLGCDEGMYLYGYITASIVQNGGSGTKSRSLQTTPSNDSNPGQGNHTGPPGRHLQKYPLPHQFFLGQIQPQAAV</sequence>
<evidence type="ECO:0000256" key="1">
    <source>
        <dbReference type="SAM" id="MobiDB-lite"/>
    </source>
</evidence>
<name>A0A8J8NFB9_HALGN</name>
<evidence type="ECO:0000313" key="3">
    <source>
        <dbReference type="EMBL" id="TNV73734.1"/>
    </source>
</evidence>
<feature type="region of interest" description="Disordered" evidence="1">
    <location>
        <begin position="109"/>
        <end position="136"/>
    </location>
</feature>
<proteinExistence type="predicted"/>
<keyword evidence="4" id="KW-1185">Reference proteome</keyword>
<evidence type="ECO:0000313" key="4">
    <source>
        <dbReference type="Proteomes" id="UP000785679"/>
    </source>
</evidence>